<reference evidence="1 2" key="1">
    <citation type="submission" date="2016-10" db="EMBL/GenBank/DDBJ databases">
        <authorList>
            <person name="de Groot N.N."/>
        </authorList>
    </citation>
    <scope>NUCLEOTIDE SEQUENCE [LARGE SCALE GENOMIC DNA]</scope>
    <source>
        <strain evidence="1 2">ML2</strain>
    </source>
</reference>
<name>A0A1I5CKD5_9CLOT</name>
<dbReference type="InterPro" id="IPR024227">
    <property type="entry name" value="DUF3795"/>
</dbReference>
<dbReference type="Proteomes" id="UP000181899">
    <property type="component" value="Unassembled WGS sequence"/>
</dbReference>
<evidence type="ECO:0008006" key="3">
    <source>
        <dbReference type="Google" id="ProtNLM"/>
    </source>
</evidence>
<sequence length="152" mass="17872">MKEELIAPCGMNCSLCVNYQFYKGDLNKEGFHKTYCPGCVPRGKNCTHMGYKCRLLGEGLVRFCFQCEKYPCKDLRALDKRYREKYHMSMLENLEEIRLKGIGAFLKNQNLKWICPNCGELRCAHNGLCLFCELETLQKNKKYCWNREKLET</sequence>
<dbReference type="OrthoDB" id="166000at2"/>
<dbReference type="Pfam" id="PF12675">
    <property type="entry name" value="DUF3795"/>
    <property type="match status" value="1"/>
</dbReference>
<dbReference type="STRING" id="398199.SAMN05421804_101856"/>
<evidence type="ECO:0000313" key="1">
    <source>
        <dbReference type="EMBL" id="SFN87448.1"/>
    </source>
</evidence>
<dbReference type="EMBL" id="FOVK01000006">
    <property type="protein sequence ID" value="SFN87448.1"/>
    <property type="molecule type" value="Genomic_DNA"/>
</dbReference>
<gene>
    <name evidence="1" type="ORF">SAMN04488695_106161</name>
</gene>
<keyword evidence="2" id="KW-1185">Reference proteome</keyword>
<protein>
    <recommendedName>
        <fullName evidence="3">DUF3795 domain-containing protein</fullName>
    </recommendedName>
</protein>
<organism evidence="1 2">
    <name type="scientific">Proteiniclasticum ruminis</name>
    <dbReference type="NCBI Taxonomy" id="398199"/>
    <lineage>
        <taxon>Bacteria</taxon>
        <taxon>Bacillati</taxon>
        <taxon>Bacillota</taxon>
        <taxon>Clostridia</taxon>
        <taxon>Eubacteriales</taxon>
        <taxon>Clostridiaceae</taxon>
        <taxon>Proteiniclasticum</taxon>
    </lineage>
</organism>
<accession>A0A1I5CKD5</accession>
<evidence type="ECO:0000313" key="2">
    <source>
        <dbReference type="Proteomes" id="UP000181899"/>
    </source>
</evidence>
<dbReference type="RefSeq" id="WP_074912263.1">
    <property type="nucleotide sequence ID" value="NZ_FOVK01000006.1"/>
</dbReference>
<dbReference type="AlphaFoldDB" id="A0A1I5CKD5"/>
<proteinExistence type="predicted"/>